<dbReference type="GO" id="GO:0008233">
    <property type="term" value="F:peptidase activity"/>
    <property type="evidence" value="ECO:0007669"/>
    <property type="project" value="InterPro"/>
</dbReference>
<sequence>MKTLVFLLVLLAIAAAIHLRAGAREAAWEARFPPLGEMIEVDGTRVHAVVRGQGPDLVLIHGSSGNLRDFTFDLVDRLAEDYRVIAFDRPGLGYTERLHDRGATIGEQAAVLQKAAAQLGAEQPIVLGQSYGGAVALSWAVTRPDSLSALVLVASPTHPWDGSVPGLYRMNSTALGSALAVPTITALVPRSYIHDQIRAVFDPEPMPEGYDDYVGAELAARRVSLRANAKQRAALLGQITAMQPRYADLALPVEMIHGTADTTVGLSIHGERFVEEVPQANLTRLEGVGHLPHQTAPGETVAAIHRSAARAGLR</sequence>
<feature type="domain" description="AB hydrolase-1" evidence="4">
    <location>
        <begin position="57"/>
        <end position="303"/>
    </location>
</feature>
<dbReference type="RefSeq" id="WP_109389708.1">
    <property type="nucleotide sequence ID" value="NZ_QETF01000020.1"/>
</dbReference>
<comment type="similarity">
    <text evidence="1">Belongs to the peptidase S33 family.</text>
</comment>
<dbReference type="AlphaFoldDB" id="A0A2V1P0I0"/>
<gene>
    <name evidence="5" type="ORF">DFK10_14270</name>
</gene>
<feature type="chain" id="PRO_5015841415" evidence="3">
    <location>
        <begin position="27"/>
        <end position="314"/>
    </location>
</feature>
<dbReference type="InterPro" id="IPR029058">
    <property type="entry name" value="AB_hydrolase_fold"/>
</dbReference>
<dbReference type="Pfam" id="PF12697">
    <property type="entry name" value="Abhydrolase_6"/>
    <property type="match status" value="1"/>
</dbReference>
<dbReference type="EMBL" id="QETF01000020">
    <property type="protein sequence ID" value="PWG15945.1"/>
    <property type="molecule type" value="Genomic_DNA"/>
</dbReference>
<evidence type="ECO:0000259" key="4">
    <source>
        <dbReference type="Pfam" id="PF12697"/>
    </source>
</evidence>
<dbReference type="SUPFAM" id="SSF53474">
    <property type="entry name" value="alpha/beta-Hydrolases"/>
    <property type="match status" value="1"/>
</dbReference>
<evidence type="ECO:0000256" key="2">
    <source>
        <dbReference type="ARBA" id="ARBA00022801"/>
    </source>
</evidence>
<dbReference type="GO" id="GO:0016020">
    <property type="term" value="C:membrane"/>
    <property type="evidence" value="ECO:0007669"/>
    <property type="project" value="TreeGrafter"/>
</dbReference>
<evidence type="ECO:0000256" key="1">
    <source>
        <dbReference type="ARBA" id="ARBA00010088"/>
    </source>
</evidence>
<dbReference type="InterPro" id="IPR000073">
    <property type="entry name" value="AB_hydrolase_1"/>
</dbReference>
<feature type="signal peptide" evidence="3">
    <location>
        <begin position="1"/>
        <end position="26"/>
    </location>
</feature>
<dbReference type="InterPro" id="IPR050266">
    <property type="entry name" value="AB_hydrolase_sf"/>
</dbReference>
<dbReference type="PANTHER" id="PTHR43798:SF33">
    <property type="entry name" value="HYDROLASE, PUTATIVE (AFU_ORTHOLOGUE AFUA_2G14860)-RELATED"/>
    <property type="match status" value="1"/>
</dbReference>
<dbReference type="Proteomes" id="UP000245293">
    <property type="component" value="Unassembled WGS sequence"/>
</dbReference>
<organism evidence="5 6">
    <name type="scientific">Salibaculum griseiflavum</name>
    <dbReference type="NCBI Taxonomy" id="1914409"/>
    <lineage>
        <taxon>Bacteria</taxon>
        <taxon>Pseudomonadati</taxon>
        <taxon>Pseudomonadota</taxon>
        <taxon>Alphaproteobacteria</taxon>
        <taxon>Rhodobacterales</taxon>
        <taxon>Roseobacteraceae</taxon>
        <taxon>Salibaculum</taxon>
    </lineage>
</organism>
<keyword evidence="2 5" id="KW-0378">Hydrolase</keyword>
<dbReference type="GO" id="GO:0006508">
    <property type="term" value="P:proteolysis"/>
    <property type="evidence" value="ECO:0007669"/>
    <property type="project" value="InterPro"/>
</dbReference>
<evidence type="ECO:0000256" key="3">
    <source>
        <dbReference type="SAM" id="SignalP"/>
    </source>
</evidence>
<dbReference type="PRINTS" id="PR00111">
    <property type="entry name" value="ABHYDROLASE"/>
</dbReference>
<comment type="caution">
    <text evidence="5">The sequence shown here is derived from an EMBL/GenBank/DDBJ whole genome shotgun (WGS) entry which is preliminary data.</text>
</comment>
<evidence type="ECO:0000313" key="6">
    <source>
        <dbReference type="Proteomes" id="UP000245293"/>
    </source>
</evidence>
<keyword evidence="6" id="KW-1185">Reference proteome</keyword>
<reference evidence="6" key="1">
    <citation type="submission" date="2018-05" db="EMBL/GenBank/DDBJ databases">
        <authorList>
            <person name="Du Z."/>
            <person name="Wang X."/>
        </authorList>
    </citation>
    <scope>NUCLEOTIDE SEQUENCE [LARGE SCALE GENOMIC DNA]</scope>
    <source>
        <strain evidence="6">WDS4C29</strain>
    </source>
</reference>
<proteinExistence type="inferred from homology"/>
<dbReference type="Gene3D" id="3.40.50.1820">
    <property type="entry name" value="alpha/beta hydrolase"/>
    <property type="match status" value="1"/>
</dbReference>
<dbReference type="PRINTS" id="PR00793">
    <property type="entry name" value="PROAMNOPTASE"/>
</dbReference>
<keyword evidence="3" id="KW-0732">Signal</keyword>
<protein>
    <submittedName>
        <fullName evidence="5">Alpha/beta hydrolase</fullName>
    </submittedName>
</protein>
<evidence type="ECO:0000313" key="5">
    <source>
        <dbReference type="EMBL" id="PWG15945.1"/>
    </source>
</evidence>
<dbReference type="OrthoDB" id="9815441at2"/>
<dbReference type="InterPro" id="IPR002410">
    <property type="entry name" value="Peptidase_S33"/>
</dbReference>
<accession>A0A2V1P0I0</accession>
<name>A0A2V1P0I0_9RHOB</name>
<dbReference type="PANTHER" id="PTHR43798">
    <property type="entry name" value="MONOACYLGLYCEROL LIPASE"/>
    <property type="match status" value="1"/>
</dbReference>